<protein>
    <submittedName>
        <fullName evidence="2">Uncharacterized protein</fullName>
    </submittedName>
</protein>
<reference evidence="2 3" key="1">
    <citation type="submission" date="2024-09" db="EMBL/GenBank/DDBJ databases">
        <title>Rethinking Asexuality: The Enigmatic Case of Functional Sexual Genes in Lepraria (Stereocaulaceae).</title>
        <authorList>
            <person name="Doellman M."/>
            <person name="Sun Y."/>
            <person name="Barcenas-Pena A."/>
            <person name="Lumbsch H.T."/>
            <person name="Grewe F."/>
        </authorList>
    </citation>
    <scope>NUCLEOTIDE SEQUENCE [LARGE SCALE GENOMIC DNA]</scope>
    <source>
        <strain evidence="2 3">Mercado 3170</strain>
    </source>
</reference>
<keyword evidence="3" id="KW-1185">Reference proteome</keyword>
<comment type="caution">
    <text evidence="2">The sequence shown here is derived from an EMBL/GenBank/DDBJ whole genome shotgun (WGS) entry which is preliminary data.</text>
</comment>
<accession>A0ABR4A373</accession>
<feature type="compositionally biased region" description="Basic and acidic residues" evidence="1">
    <location>
        <begin position="20"/>
        <end position="49"/>
    </location>
</feature>
<dbReference type="Proteomes" id="UP001590950">
    <property type="component" value="Unassembled WGS sequence"/>
</dbReference>
<evidence type="ECO:0000313" key="3">
    <source>
        <dbReference type="Proteomes" id="UP001590950"/>
    </source>
</evidence>
<dbReference type="EMBL" id="JBEFKJ010000024">
    <property type="protein sequence ID" value="KAL2039761.1"/>
    <property type="molecule type" value="Genomic_DNA"/>
</dbReference>
<proteinExistence type="predicted"/>
<feature type="region of interest" description="Disordered" evidence="1">
    <location>
        <begin position="1"/>
        <end position="59"/>
    </location>
</feature>
<gene>
    <name evidence="2" type="ORF">N7G274_007620</name>
</gene>
<organism evidence="2 3">
    <name type="scientific">Stereocaulon virgatum</name>
    <dbReference type="NCBI Taxonomy" id="373712"/>
    <lineage>
        <taxon>Eukaryota</taxon>
        <taxon>Fungi</taxon>
        <taxon>Dikarya</taxon>
        <taxon>Ascomycota</taxon>
        <taxon>Pezizomycotina</taxon>
        <taxon>Lecanoromycetes</taxon>
        <taxon>OSLEUM clade</taxon>
        <taxon>Lecanoromycetidae</taxon>
        <taxon>Lecanorales</taxon>
        <taxon>Lecanorineae</taxon>
        <taxon>Stereocaulaceae</taxon>
        <taxon>Stereocaulon</taxon>
    </lineage>
</organism>
<evidence type="ECO:0000313" key="2">
    <source>
        <dbReference type="EMBL" id="KAL2039761.1"/>
    </source>
</evidence>
<sequence length="204" mass="23342">MKLFGRRPGTQDSSRKGNRASRDAHHDTHSSRRSSDKQPRRDSVDERSRQVVRIPRKSPQEAIDSLHASLIDFFEYVTHFRDEFDRDVSLVKQYANPKDMESLWVSKIDESDGRGRDHSNAASNTGYRSRRTLLKRCLHLATMMTVTSKSDKDAVLAHKLHGMGKGIMKLLHDAAHDHSSVRHLLTELEMLLVFLDRNGARTSI</sequence>
<name>A0ABR4A373_9LECA</name>
<evidence type="ECO:0000256" key="1">
    <source>
        <dbReference type="SAM" id="MobiDB-lite"/>
    </source>
</evidence>